<proteinExistence type="predicted"/>
<dbReference type="EMBL" id="MN740006">
    <property type="protein sequence ID" value="QHT83244.1"/>
    <property type="molecule type" value="Genomic_DNA"/>
</dbReference>
<name>A0A6C0HS25_9ZZZZ</name>
<dbReference type="AlphaFoldDB" id="A0A6C0HS25"/>
<accession>A0A6C0HS25</accession>
<protein>
    <submittedName>
        <fullName evidence="1">Uncharacterized protein</fullName>
    </submittedName>
</protein>
<evidence type="ECO:0000313" key="1">
    <source>
        <dbReference type="EMBL" id="QHT83244.1"/>
    </source>
</evidence>
<reference evidence="1" key="1">
    <citation type="journal article" date="2020" name="Nature">
        <title>Giant virus diversity and host interactions through global metagenomics.</title>
        <authorList>
            <person name="Schulz F."/>
            <person name="Roux S."/>
            <person name="Paez-Espino D."/>
            <person name="Jungbluth S."/>
            <person name="Walsh D.A."/>
            <person name="Denef V.J."/>
            <person name="McMahon K.D."/>
            <person name="Konstantinidis K.T."/>
            <person name="Eloe-Fadrosh E.A."/>
            <person name="Kyrpides N.C."/>
            <person name="Woyke T."/>
        </authorList>
    </citation>
    <scope>NUCLEOTIDE SEQUENCE</scope>
    <source>
        <strain evidence="1">GVMAG-M-3300023184-167</strain>
    </source>
</reference>
<organism evidence="1">
    <name type="scientific">viral metagenome</name>
    <dbReference type="NCBI Taxonomy" id="1070528"/>
    <lineage>
        <taxon>unclassified sequences</taxon>
        <taxon>metagenomes</taxon>
        <taxon>organismal metagenomes</taxon>
    </lineage>
</organism>
<sequence length="155" mass="18238">MELMKRNVAISRAIQDGFYNDLGEVELCECVLEEFKIKVIPHEGHHAGVEYIITLKWEEEWPLVFIDSAIFDRIKTNQYLQNRGKVGNHKGICIKNFSRGYSFRKNFTQLCDNKWDNYVYYLITVFNNIQDFEKGNGIRSNYKEILQIDGDITTN</sequence>